<reference evidence="1" key="1">
    <citation type="journal article" date="2021" name="Proc. Natl. Acad. Sci. U.S.A.">
        <title>A Catalog of Tens of Thousands of Viruses from Human Metagenomes Reveals Hidden Associations with Chronic Diseases.</title>
        <authorList>
            <person name="Tisza M.J."/>
            <person name="Buck C.B."/>
        </authorList>
    </citation>
    <scope>NUCLEOTIDE SEQUENCE</scope>
    <source>
        <strain evidence="1">CtqPo10</strain>
    </source>
</reference>
<sequence length="747" mass="83148">MDKRDKKIDSLKEDISEQINVISDERNFIPIKLSFSDNVGKYISTWGTISTHKFFSISDLIPIESGNKKIRITFKKVNPNIARVAFLKKNVLSNDNVISFFVNGDSGTFDVEIPEGAKYVVINSDTDDRGLTENGYPRARFFPSSVDADELAESVNGLNAKVGEISEKLVDSVVETRIEPIYEKYLGKYVTPQGTISSNVYYDTSNPIRIDEVVDRIKVEVDAGNKYISRIIFLSSDSLTVSNMIWFSVDTTKPVAEYEVPNDAKYFCVAKDVDASGNAYDGYPHVSTASTKRSELSDLRDKIAGIERSNRKPALNIGLKLYAVVGDTLQIFKKSIVDSLEMPYILKIESAKGRAYPRYWEYTPNADDVGSSEIKFSLLNVDGSVIDERIVSLITVNASNTSKNVLNIGDSTMANGEIPIELSRRIKGTNGVATTPKALALSNINVVGRIKNGDKTVGWEGTSGWTYTNYTSQGSRAVRFQVANAQSITVKDLIRISATNSYGYYQFEVTEVNVTNGTGNIRAVFSYTTSYSSNFLNEVSASGKLTNTNNLVVGSYLSFTEEFYQPFWNTTKNQFDIKTYVNDYCGNKVDYIFILLDINSLYGTKPFTSVDSVLDSCKNLLRKIHADLPNTKILLSTNNLISQNGGLGFNYNAQTYFGQYDVTVINHLIFSMNKAYYTLETDTEFMQYVEIINTHAQFDADNAFPITAKNVNTRSGETESIGTNGVHPTNNGYWQIADAEFRALLAN</sequence>
<protein>
    <submittedName>
        <fullName evidence="1">GDSL-like Lipase/Acylhydrolase family protein/Beta fold, peptidoglycan hydrolase, HYDROLASE</fullName>
    </submittedName>
</protein>
<proteinExistence type="predicted"/>
<name>A0A8S5SUC7_9CAUD</name>
<dbReference type="Gene3D" id="3.40.50.1110">
    <property type="entry name" value="SGNH hydrolase"/>
    <property type="match status" value="1"/>
</dbReference>
<accession>A0A8S5SUC7</accession>
<dbReference type="InterPro" id="IPR036514">
    <property type="entry name" value="SGNH_hydro_sf"/>
</dbReference>
<dbReference type="SUPFAM" id="SSF52266">
    <property type="entry name" value="SGNH hydrolase"/>
    <property type="match status" value="1"/>
</dbReference>
<organism evidence="1">
    <name type="scientific">Siphoviridae sp. ctqPo10</name>
    <dbReference type="NCBI Taxonomy" id="2827948"/>
    <lineage>
        <taxon>Viruses</taxon>
        <taxon>Duplodnaviria</taxon>
        <taxon>Heunggongvirae</taxon>
        <taxon>Uroviricota</taxon>
        <taxon>Caudoviricetes</taxon>
    </lineage>
</organism>
<evidence type="ECO:0000313" key="1">
    <source>
        <dbReference type="EMBL" id="DAF54652.1"/>
    </source>
</evidence>
<dbReference type="EMBL" id="BK032682">
    <property type="protein sequence ID" value="DAF54652.1"/>
    <property type="molecule type" value="Genomic_DNA"/>
</dbReference>